<evidence type="ECO:0000256" key="6">
    <source>
        <dbReference type="SAM" id="MobiDB-lite"/>
    </source>
</evidence>
<dbReference type="Gene3D" id="1.20.1250.20">
    <property type="entry name" value="MFS general substrate transporter like domains"/>
    <property type="match status" value="1"/>
</dbReference>
<dbReference type="STRING" id="201973.SAMN04488025_1136"/>
<keyword evidence="3 7" id="KW-0812">Transmembrane</keyword>
<dbReference type="RefSeq" id="WP_092037998.1">
    <property type="nucleotide sequence ID" value="NZ_FOOK01000013.1"/>
</dbReference>
<dbReference type="PANTHER" id="PTHR23513:SF6">
    <property type="entry name" value="MAJOR FACILITATOR SUPERFAMILY ASSOCIATED DOMAIN-CONTAINING PROTEIN"/>
    <property type="match status" value="1"/>
</dbReference>
<evidence type="ECO:0000256" key="3">
    <source>
        <dbReference type="ARBA" id="ARBA00022692"/>
    </source>
</evidence>
<evidence type="ECO:0000313" key="8">
    <source>
        <dbReference type="EMBL" id="SFG03061.1"/>
    </source>
</evidence>
<dbReference type="Proteomes" id="UP000198661">
    <property type="component" value="Unassembled WGS sequence"/>
</dbReference>
<evidence type="ECO:0000256" key="2">
    <source>
        <dbReference type="ARBA" id="ARBA00022475"/>
    </source>
</evidence>
<proteinExistence type="predicted"/>
<dbReference type="InterPro" id="IPR011701">
    <property type="entry name" value="MFS"/>
</dbReference>
<dbReference type="GO" id="GO:0022857">
    <property type="term" value="F:transmembrane transporter activity"/>
    <property type="evidence" value="ECO:0007669"/>
    <property type="project" value="InterPro"/>
</dbReference>
<keyword evidence="9" id="KW-1185">Reference proteome</keyword>
<feature type="transmembrane region" description="Helical" evidence="7">
    <location>
        <begin position="100"/>
        <end position="118"/>
    </location>
</feature>
<feature type="transmembrane region" description="Helical" evidence="7">
    <location>
        <begin position="51"/>
        <end position="70"/>
    </location>
</feature>
<keyword evidence="5 7" id="KW-0472">Membrane</keyword>
<evidence type="ECO:0000256" key="1">
    <source>
        <dbReference type="ARBA" id="ARBA00004651"/>
    </source>
</evidence>
<feature type="compositionally biased region" description="Basic residues" evidence="6">
    <location>
        <begin position="196"/>
        <end position="205"/>
    </location>
</feature>
<dbReference type="GO" id="GO:0005886">
    <property type="term" value="C:plasma membrane"/>
    <property type="evidence" value="ECO:0007669"/>
    <property type="project" value="UniProtKB-SubCell"/>
</dbReference>
<dbReference type="AlphaFoldDB" id="A0A1I2NP46"/>
<evidence type="ECO:0000256" key="4">
    <source>
        <dbReference type="ARBA" id="ARBA00022989"/>
    </source>
</evidence>
<keyword evidence="2" id="KW-1003">Cell membrane</keyword>
<evidence type="ECO:0000256" key="7">
    <source>
        <dbReference type="SAM" id="Phobius"/>
    </source>
</evidence>
<comment type="subcellular location">
    <subcellularLocation>
        <location evidence="1">Cell membrane</location>
        <topology evidence="1">Multi-pass membrane protein</topology>
    </subcellularLocation>
</comment>
<reference evidence="8 9" key="1">
    <citation type="submission" date="2016-10" db="EMBL/GenBank/DDBJ databases">
        <authorList>
            <person name="de Groot N.N."/>
        </authorList>
    </citation>
    <scope>NUCLEOTIDE SEQUENCE [LARGE SCALE GENOMIC DNA]</scope>
    <source>
        <strain evidence="8 9">DSM 44945</strain>
    </source>
</reference>
<dbReference type="Pfam" id="PF07690">
    <property type="entry name" value="MFS_1"/>
    <property type="match status" value="1"/>
</dbReference>
<feature type="region of interest" description="Disordered" evidence="6">
    <location>
        <begin position="183"/>
        <end position="206"/>
    </location>
</feature>
<dbReference type="PANTHER" id="PTHR23513">
    <property type="entry name" value="INTEGRAL MEMBRANE EFFLUX PROTEIN-RELATED"/>
    <property type="match status" value="1"/>
</dbReference>
<dbReference type="EMBL" id="FOOK01000013">
    <property type="protein sequence ID" value="SFG03061.1"/>
    <property type="molecule type" value="Genomic_DNA"/>
</dbReference>
<evidence type="ECO:0000256" key="5">
    <source>
        <dbReference type="ARBA" id="ARBA00023136"/>
    </source>
</evidence>
<evidence type="ECO:0000313" key="9">
    <source>
        <dbReference type="Proteomes" id="UP000198661"/>
    </source>
</evidence>
<gene>
    <name evidence="8" type="ORF">SAMN04488025_1136</name>
</gene>
<protein>
    <recommendedName>
        <fullName evidence="10">Major Facilitator Superfamily protein</fullName>
    </recommendedName>
</protein>
<dbReference type="InterPro" id="IPR036259">
    <property type="entry name" value="MFS_trans_sf"/>
</dbReference>
<evidence type="ECO:0008006" key="10">
    <source>
        <dbReference type="Google" id="ProtNLM"/>
    </source>
</evidence>
<name>A0A1I2NP46_9BACL</name>
<dbReference type="SUPFAM" id="SSF103473">
    <property type="entry name" value="MFS general substrate transporter"/>
    <property type="match status" value="1"/>
</dbReference>
<keyword evidence="4 7" id="KW-1133">Transmembrane helix</keyword>
<accession>A0A1I2NP46</accession>
<dbReference type="OrthoDB" id="9775268at2"/>
<feature type="transmembrane region" description="Helical" evidence="7">
    <location>
        <begin position="18"/>
        <end position="45"/>
    </location>
</feature>
<sequence>MLVSTGDDALPSSRLLRILLAFAILVPLADGILNVLISVYAFLVFDMGNTGTGILYGALGTGLMLGGALAQRLSKNLRKTIAAALFAEGFCQMPASQSTAFPIAAFLFVLVATAAGIGNACTDTLIMRAVPSDRLGRVYGFLSSLQKRCVRSGPDGNRRTAKLDFPAHPRAGWRCLFRSDSPDRRHHAGKEPICGRKGKSARSGRGRNLEKAGCILIQNATRPVQAPRQAPHPASFVTFESGFPFARLRNTTVLSVRELGIVEPLFSFQALS</sequence>
<organism evidence="8 9">
    <name type="scientific">Planifilum fulgidum</name>
    <dbReference type="NCBI Taxonomy" id="201973"/>
    <lineage>
        <taxon>Bacteria</taxon>
        <taxon>Bacillati</taxon>
        <taxon>Bacillota</taxon>
        <taxon>Bacilli</taxon>
        <taxon>Bacillales</taxon>
        <taxon>Thermoactinomycetaceae</taxon>
        <taxon>Planifilum</taxon>
    </lineage>
</organism>